<reference evidence="2" key="1">
    <citation type="journal article" date="2018" name="PLoS Negl. Trop. Dis.">
        <title>An insight into the salivary gland and fat body transcriptome of Panstrongylus lignarius (Hemiptera: Heteroptera), the main vector of Chagas disease in Peru.</title>
        <authorList>
            <person name="Nevoa J.C."/>
            <person name="Mendes M.T."/>
            <person name="da Silva M.V."/>
            <person name="Soares S.C."/>
            <person name="Oliveira C.J.F."/>
            <person name="Ribeiro J.M.C."/>
        </authorList>
    </citation>
    <scope>NUCLEOTIDE SEQUENCE</scope>
</reference>
<dbReference type="Pfam" id="PF00078">
    <property type="entry name" value="RVT_1"/>
    <property type="match status" value="1"/>
</dbReference>
<organism evidence="2">
    <name type="scientific">Panstrongylus lignarius</name>
    <dbReference type="NCBI Taxonomy" id="156445"/>
    <lineage>
        <taxon>Eukaryota</taxon>
        <taxon>Metazoa</taxon>
        <taxon>Ecdysozoa</taxon>
        <taxon>Arthropoda</taxon>
        <taxon>Hexapoda</taxon>
        <taxon>Insecta</taxon>
        <taxon>Pterygota</taxon>
        <taxon>Neoptera</taxon>
        <taxon>Paraneoptera</taxon>
        <taxon>Hemiptera</taxon>
        <taxon>Heteroptera</taxon>
        <taxon>Panheteroptera</taxon>
        <taxon>Cimicomorpha</taxon>
        <taxon>Reduviidae</taxon>
        <taxon>Triatominae</taxon>
        <taxon>Panstrongylus</taxon>
    </lineage>
</organism>
<keyword evidence="2" id="KW-0548">Nucleotidyltransferase</keyword>
<accession>A0A224Y1F2</accession>
<sequence>MINCWTKITQVGLPQGSILSCLLYAVYASDLANICHSEIKLIQYADDICLYSTIQNVSSCVVNLDPAMKKFFDWSRNNGFNLTVNKCVVCPFSRKRSLPLGNEVRLGGTLFPCKTKVRFLGRAVPR</sequence>
<feature type="domain" description="Reverse transcriptase" evidence="1">
    <location>
        <begin position="1"/>
        <end position="124"/>
    </location>
</feature>
<dbReference type="PROSITE" id="PS50878">
    <property type="entry name" value="RT_POL"/>
    <property type="match status" value="1"/>
</dbReference>
<dbReference type="EMBL" id="GFTR01002135">
    <property type="protein sequence ID" value="JAW14291.1"/>
    <property type="molecule type" value="Transcribed_RNA"/>
</dbReference>
<proteinExistence type="predicted"/>
<name>A0A224Y1F2_9HEMI</name>
<evidence type="ECO:0000259" key="1">
    <source>
        <dbReference type="PROSITE" id="PS50878"/>
    </source>
</evidence>
<dbReference type="GO" id="GO:0003964">
    <property type="term" value="F:RNA-directed DNA polymerase activity"/>
    <property type="evidence" value="ECO:0007669"/>
    <property type="project" value="UniProtKB-KW"/>
</dbReference>
<keyword evidence="2" id="KW-0695">RNA-directed DNA polymerase</keyword>
<dbReference type="InterPro" id="IPR043502">
    <property type="entry name" value="DNA/RNA_pol_sf"/>
</dbReference>
<dbReference type="AlphaFoldDB" id="A0A224Y1F2"/>
<keyword evidence="2" id="KW-0808">Transferase</keyword>
<evidence type="ECO:0000313" key="2">
    <source>
        <dbReference type="EMBL" id="JAW14291.1"/>
    </source>
</evidence>
<dbReference type="SUPFAM" id="SSF56672">
    <property type="entry name" value="DNA/RNA polymerases"/>
    <property type="match status" value="1"/>
</dbReference>
<protein>
    <submittedName>
        <fullName evidence="2">Putative rna-directed dna polymerase from transposon bs</fullName>
    </submittedName>
</protein>
<dbReference type="PROSITE" id="PS51257">
    <property type="entry name" value="PROKAR_LIPOPROTEIN"/>
    <property type="match status" value="1"/>
</dbReference>
<dbReference type="InterPro" id="IPR000477">
    <property type="entry name" value="RT_dom"/>
</dbReference>